<name>A0A0S7BQ84_9BACT</name>
<evidence type="ECO:0000313" key="1">
    <source>
        <dbReference type="EMBL" id="GAP42349.1"/>
    </source>
</evidence>
<dbReference type="InterPro" id="IPR036583">
    <property type="entry name" value="23S_rRNA_IVS_sf"/>
</dbReference>
<dbReference type="OrthoDB" id="9811959at2"/>
<evidence type="ECO:0000313" key="2">
    <source>
        <dbReference type="Proteomes" id="UP000053091"/>
    </source>
</evidence>
<gene>
    <name evidence="1" type="ORF">TBC1_11478</name>
</gene>
<dbReference type="NCBIfam" id="TIGR02436">
    <property type="entry name" value="four helix bundle protein"/>
    <property type="match status" value="1"/>
</dbReference>
<keyword evidence="2" id="KW-1185">Reference proteome</keyword>
<proteinExistence type="predicted"/>
<dbReference type="SUPFAM" id="SSF158446">
    <property type="entry name" value="IVS-encoded protein-like"/>
    <property type="match status" value="1"/>
</dbReference>
<dbReference type="Pfam" id="PF05635">
    <property type="entry name" value="23S_rRNA_IVP"/>
    <property type="match status" value="1"/>
</dbReference>
<dbReference type="Gene3D" id="1.20.1440.60">
    <property type="entry name" value="23S rRNA-intervening sequence"/>
    <property type="match status" value="1"/>
</dbReference>
<protein>
    <submittedName>
        <fullName evidence="1">Four helix bundle protein</fullName>
    </submittedName>
</protein>
<dbReference type="InterPro" id="IPR012657">
    <property type="entry name" value="23S_rRNA-intervening_sequence"/>
</dbReference>
<sequence>MIGWMEEDILNRNKNINRGFRKLEVWNEAIDLYAFVKLNILISSKISFRVKDQIEGSVFSVHSNIAEGYGRRYLKENIQFNSIALASLAENYSQIYALRKVQLINEELFDEYDKKHYSLENKLINYNKSQVKQLKEKSDWHNDYIVREIIETYGIED</sequence>
<dbReference type="PANTHER" id="PTHR38471">
    <property type="entry name" value="FOUR HELIX BUNDLE PROTEIN"/>
    <property type="match status" value="1"/>
</dbReference>
<organism evidence="1">
    <name type="scientific">Lentimicrobium saccharophilum</name>
    <dbReference type="NCBI Taxonomy" id="1678841"/>
    <lineage>
        <taxon>Bacteria</taxon>
        <taxon>Pseudomonadati</taxon>
        <taxon>Bacteroidota</taxon>
        <taxon>Bacteroidia</taxon>
        <taxon>Bacteroidales</taxon>
        <taxon>Lentimicrobiaceae</taxon>
        <taxon>Lentimicrobium</taxon>
    </lineage>
</organism>
<accession>A0A0S7BQ84</accession>
<dbReference type="PANTHER" id="PTHR38471:SF2">
    <property type="entry name" value="FOUR HELIX BUNDLE PROTEIN"/>
    <property type="match status" value="1"/>
</dbReference>
<dbReference type="Proteomes" id="UP000053091">
    <property type="component" value="Unassembled WGS sequence"/>
</dbReference>
<dbReference type="EMBL" id="DF968182">
    <property type="protein sequence ID" value="GAP42349.1"/>
    <property type="molecule type" value="Genomic_DNA"/>
</dbReference>
<dbReference type="STRING" id="1678841.TBC1_11478"/>
<reference evidence="1" key="1">
    <citation type="journal article" date="2015" name="Genome Announc.">
        <title>Draft Genome Sequence of Bacteroidales Strain TBC1, a Novel Isolate from a Methanogenic Wastewater Treatment System.</title>
        <authorList>
            <person name="Tourlousse D.M."/>
            <person name="Matsuura N."/>
            <person name="Sun L."/>
            <person name="Toyonaga M."/>
            <person name="Kuroda K."/>
            <person name="Ohashi A."/>
            <person name="Cruz R."/>
            <person name="Yamaguchi T."/>
            <person name="Sekiguchi Y."/>
        </authorList>
    </citation>
    <scope>NUCLEOTIDE SEQUENCE [LARGE SCALE GENOMIC DNA]</scope>
    <source>
        <strain evidence="1">TBC1</strain>
    </source>
</reference>
<dbReference type="AlphaFoldDB" id="A0A0S7BQ84"/>